<evidence type="ECO:0000256" key="3">
    <source>
        <dbReference type="ARBA" id="ARBA00005336"/>
    </source>
</evidence>
<comment type="pathway">
    <text evidence="2">Glycan metabolism; cellulose degradation.</text>
</comment>
<dbReference type="AlphaFoldDB" id="A0A1C7MQI8"/>
<dbReference type="Proteomes" id="UP000092993">
    <property type="component" value="Unassembled WGS sequence"/>
</dbReference>
<dbReference type="GO" id="GO:0030245">
    <property type="term" value="P:cellulose catabolic process"/>
    <property type="evidence" value="ECO:0007669"/>
    <property type="project" value="UniProtKB-KW"/>
</dbReference>
<evidence type="ECO:0000256" key="8">
    <source>
        <dbReference type="ARBA" id="ARBA00023295"/>
    </source>
</evidence>
<evidence type="ECO:0000313" key="12">
    <source>
        <dbReference type="Proteomes" id="UP000092993"/>
    </source>
</evidence>
<evidence type="ECO:0000259" key="10">
    <source>
        <dbReference type="SMART" id="SM01217"/>
    </source>
</evidence>
<keyword evidence="9" id="KW-0624">Polysaccharide degradation</keyword>
<dbReference type="Gene3D" id="2.60.40.10">
    <property type="entry name" value="Immunoglobulins"/>
    <property type="match status" value="1"/>
</dbReference>
<protein>
    <recommendedName>
        <fullName evidence="4">beta-glucosidase</fullName>
        <ecNumber evidence="4">3.2.1.21</ecNumber>
    </recommendedName>
</protein>
<keyword evidence="12" id="KW-1185">Reference proteome</keyword>
<organism evidence="11 12">
    <name type="scientific">Grifola frondosa</name>
    <name type="common">Maitake</name>
    <name type="synonym">Polyporus frondosus</name>
    <dbReference type="NCBI Taxonomy" id="5627"/>
    <lineage>
        <taxon>Eukaryota</taxon>
        <taxon>Fungi</taxon>
        <taxon>Dikarya</taxon>
        <taxon>Basidiomycota</taxon>
        <taxon>Agaricomycotina</taxon>
        <taxon>Agaricomycetes</taxon>
        <taxon>Polyporales</taxon>
        <taxon>Grifolaceae</taxon>
        <taxon>Grifola</taxon>
    </lineage>
</organism>
<dbReference type="PANTHER" id="PTHR42715">
    <property type="entry name" value="BETA-GLUCOSIDASE"/>
    <property type="match status" value="1"/>
</dbReference>
<evidence type="ECO:0000256" key="7">
    <source>
        <dbReference type="ARBA" id="ARBA00023277"/>
    </source>
</evidence>
<keyword evidence="7" id="KW-0119">Carbohydrate metabolism</keyword>
<keyword evidence="5" id="KW-0378">Hydrolase</keyword>
<dbReference type="OMA" id="SQRWEIP"/>
<dbReference type="OrthoDB" id="416222at2759"/>
<evidence type="ECO:0000256" key="9">
    <source>
        <dbReference type="ARBA" id="ARBA00023326"/>
    </source>
</evidence>
<evidence type="ECO:0000256" key="4">
    <source>
        <dbReference type="ARBA" id="ARBA00012744"/>
    </source>
</evidence>
<dbReference type="EMBL" id="LUGG01000001">
    <property type="protein sequence ID" value="OBZ78656.1"/>
    <property type="molecule type" value="Genomic_DNA"/>
</dbReference>
<dbReference type="InterPro" id="IPR050288">
    <property type="entry name" value="Cellulose_deg_GH3"/>
</dbReference>
<accession>A0A1C7MQI8</accession>
<dbReference type="SMART" id="SM01217">
    <property type="entry name" value="Fn3_like"/>
    <property type="match status" value="1"/>
</dbReference>
<reference evidence="11 12" key="1">
    <citation type="submission" date="2016-03" db="EMBL/GenBank/DDBJ databases">
        <title>Whole genome sequencing of Grifola frondosa 9006-11.</title>
        <authorList>
            <person name="Min B."/>
            <person name="Park H."/>
            <person name="Kim J.-G."/>
            <person name="Cho H."/>
            <person name="Oh Y.-L."/>
            <person name="Kong W.-S."/>
            <person name="Choi I.-G."/>
        </authorList>
    </citation>
    <scope>NUCLEOTIDE SEQUENCE [LARGE SCALE GENOMIC DNA]</scope>
    <source>
        <strain evidence="11 12">9006-11</strain>
    </source>
</reference>
<evidence type="ECO:0000256" key="1">
    <source>
        <dbReference type="ARBA" id="ARBA00000448"/>
    </source>
</evidence>
<sequence length="103" mass="11058">MAPYPVVFVTFTLTNTGSLAGTEVPQLYTTPPLTAGSAPFNLKGFDSVFLESGQSQVVSLNLSRYDFSIWDVVSQRWEIPSGATAISIGASSRDLRLKGSILN</sequence>
<keyword evidence="6" id="KW-0136">Cellulose degradation</keyword>
<dbReference type="EC" id="3.2.1.21" evidence="4"/>
<evidence type="ECO:0000256" key="5">
    <source>
        <dbReference type="ARBA" id="ARBA00022801"/>
    </source>
</evidence>
<name>A0A1C7MQI8_GRIFR</name>
<dbReference type="PANTHER" id="PTHR42715:SF2">
    <property type="entry name" value="BETA-GLUCOSIDASE F-RELATED"/>
    <property type="match status" value="1"/>
</dbReference>
<comment type="catalytic activity">
    <reaction evidence="1">
        <text>Hydrolysis of terminal, non-reducing beta-D-glucosyl residues with release of beta-D-glucose.</text>
        <dbReference type="EC" id="3.2.1.21"/>
    </reaction>
</comment>
<dbReference type="InterPro" id="IPR013783">
    <property type="entry name" value="Ig-like_fold"/>
</dbReference>
<feature type="domain" description="Fibronectin type III-like" evidence="10">
    <location>
        <begin position="23"/>
        <end position="92"/>
    </location>
</feature>
<comment type="caution">
    <text evidence="11">The sequence shown here is derived from an EMBL/GenBank/DDBJ whole genome shotgun (WGS) entry which is preliminary data.</text>
</comment>
<dbReference type="InterPro" id="IPR026891">
    <property type="entry name" value="Fn3-like"/>
</dbReference>
<dbReference type="STRING" id="5627.A0A1C7MQI8"/>
<evidence type="ECO:0000313" key="11">
    <source>
        <dbReference type="EMBL" id="OBZ78656.1"/>
    </source>
</evidence>
<comment type="similarity">
    <text evidence="3">Belongs to the glycosyl hydrolase 3 family.</text>
</comment>
<keyword evidence="8" id="KW-0326">Glycosidase</keyword>
<gene>
    <name evidence="11" type="ORF">A0H81_00648</name>
</gene>
<evidence type="ECO:0000256" key="6">
    <source>
        <dbReference type="ARBA" id="ARBA00023001"/>
    </source>
</evidence>
<dbReference type="GO" id="GO:0008422">
    <property type="term" value="F:beta-glucosidase activity"/>
    <property type="evidence" value="ECO:0007669"/>
    <property type="project" value="UniProtKB-EC"/>
</dbReference>
<proteinExistence type="inferred from homology"/>
<dbReference type="Pfam" id="PF14310">
    <property type="entry name" value="Fn3-like"/>
    <property type="match status" value="1"/>
</dbReference>
<evidence type="ECO:0000256" key="2">
    <source>
        <dbReference type="ARBA" id="ARBA00004987"/>
    </source>
</evidence>